<dbReference type="Gene3D" id="1.25.40.420">
    <property type="match status" value="1"/>
</dbReference>
<reference evidence="2" key="1">
    <citation type="submission" date="2020-08" db="EMBL/GenBank/DDBJ databases">
        <title>Multicomponent nature underlies the extraordinary mechanical properties of spider dragline silk.</title>
        <authorList>
            <person name="Kono N."/>
            <person name="Nakamura H."/>
            <person name="Mori M."/>
            <person name="Yoshida Y."/>
            <person name="Ohtoshi R."/>
            <person name="Malay A.D."/>
            <person name="Moran D.A.P."/>
            <person name="Tomita M."/>
            <person name="Numata K."/>
            <person name="Arakawa K."/>
        </authorList>
    </citation>
    <scope>NUCLEOTIDE SEQUENCE</scope>
</reference>
<evidence type="ECO:0000313" key="3">
    <source>
        <dbReference type="Proteomes" id="UP000887159"/>
    </source>
</evidence>
<evidence type="ECO:0000313" key="2">
    <source>
        <dbReference type="EMBL" id="GFY08738.1"/>
    </source>
</evidence>
<dbReference type="EMBL" id="BMAU01021283">
    <property type="protein sequence ID" value="GFY08738.1"/>
    <property type="molecule type" value="Genomic_DNA"/>
</dbReference>
<keyword evidence="3" id="KW-1185">Reference proteome</keyword>
<dbReference type="PROSITE" id="PS50097">
    <property type="entry name" value="BTB"/>
    <property type="match status" value="1"/>
</dbReference>
<dbReference type="InterPro" id="IPR000210">
    <property type="entry name" value="BTB/POZ_dom"/>
</dbReference>
<name>A0A8X6VI81_TRICX</name>
<protein>
    <submittedName>
        <fullName evidence="2">Speckle-type POZ protein</fullName>
    </submittedName>
</protein>
<gene>
    <name evidence="2" type="primary">spop</name>
    <name evidence="2" type="ORF">TNCV_5006511</name>
</gene>
<dbReference type="Gene3D" id="3.30.710.10">
    <property type="entry name" value="Potassium Channel Kv1.1, Chain A"/>
    <property type="match status" value="1"/>
</dbReference>
<dbReference type="SMART" id="SM00225">
    <property type="entry name" value="BTB"/>
    <property type="match status" value="1"/>
</dbReference>
<dbReference type="PANTHER" id="PTHR24413">
    <property type="entry name" value="SPECKLE-TYPE POZ PROTEIN"/>
    <property type="match status" value="1"/>
</dbReference>
<dbReference type="SUPFAM" id="SSF54695">
    <property type="entry name" value="POZ domain"/>
    <property type="match status" value="1"/>
</dbReference>
<dbReference type="AlphaFoldDB" id="A0A8X6VI81"/>
<accession>A0A8X6VI81</accession>
<dbReference type="InterPro" id="IPR011333">
    <property type="entry name" value="SKP1/BTB/POZ_sf"/>
</dbReference>
<comment type="caution">
    <text evidence="2">The sequence shown here is derived from an EMBL/GenBank/DDBJ whole genome shotgun (WGS) entry which is preliminary data.</text>
</comment>
<organism evidence="2 3">
    <name type="scientific">Trichonephila clavipes</name>
    <name type="common">Golden silk orbweaver</name>
    <name type="synonym">Nephila clavipes</name>
    <dbReference type="NCBI Taxonomy" id="2585209"/>
    <lineage>
        <taxon>Eukaryota</taxon>
        <taxon>Metazoa</taxon>
        <taxon>Ecdysozoa</taxon>
        <taxon>Arthropoda</taxon>
        <taxon>Chelicerata</taxon>
        <taxon>Arachnida</taxon>
        <taxon>Araneae</taxon>
        <taxon>Araneomorphae</taxon>
        <taxon>Entelegynae</taxon>
        <taxon>Araneoidea</taxon>
        <taxon>Nephilidae</taxon>
        <taxon>Trichonephila</taxon>
    </lineage>
</organism>
<dbReference type="Pfam" id="PF00651">
    <property type="entry name" value="BTB"/>
    <property type="match status" value="1"/>
</dbReference>
<feature type="domain" description="BTB" evidence="1">
    <location>
        <begin position="68"/>
        <end position="135"/>
    </location>
</feature>
<sequence>MLYDVMGYRKEHARWMSKTLILDHKNVKIEINLNHLICHETRAEERFNAPSTDLKESLRSMYSDGLFCDTELCTSTHTFSVHKSILSTRSSVFKEMFRNHMKEKTKGSVDIADVEANTLHRMLLYIYTDDLEDLSLETASQLYVAADKYRIISLKNKCTIFLMDNLTVNNACEVLILADMHQDNDLENAVQDYILRNDKTVFRSSEWKHLMGTHSKLAAETMCLKYYEN</sequence>
<dbReference type="CDD" id="cd18186">
    <property type="entry name" value="BTB_POZ_ZBTB_KLHL-like"/>
    <property type="match status" value="1"/>
</dbReference>
<proteinExistence type="predicted"/>
<evidence type="ECO:0000259" key="1">
    <source>
        <dbReference type="PROSITE" id="PS50097"/>
    </source>
</evidence>
<dbReference type="Proteomes" id="UP000887159">
    <property type="component" value="Unassembled WGS sequence"/>
</dbReference>